<feature type="signal peptide" evidence="1">
    <location>
        <begin position="1"/>
        <end position="20"/>
    </location>
</feature>
<sequence length="540" mass="60469">MINLVYYYVLAVLFFNINDATKPDNPLHGTNSICADVCTPSEAHVELDLSQARIYRENERVEIKFQQIGSGRCRQPALLQIPLDTIGKHGIIKFDLSFGPVLHNFSIDIEAALNIDVDNKRFEQQDFENITWISHLTYLDPNADIRECAAQGVIRLTFDPEGPRRIARFDLNMGSQVHGFTFNIGDSPTNNGYGGDGGTTSNSAEIHSNDNRFYVWANTKICDDTLLLNIDYNVIEPHDRITILVSNERIELTNHRTYHRILRSPYLYSLSKQNVTCNCFDSLCYPGVQPDNDIYFGINRVIGGTYRPGIGVCNAYVNWIQCKKIEVSPRIKYEPIITTTATSTIELMTTTSTTEATKTTTTTTTTTITTAAKAEETTINMSKEPIDVTTKAFEHANEMIMSTELLSLTTMIEKSNHNQTNQNYSTSTLVSVPSAMVHIDEVTSTEPEITMELMVANTTTNQANDEEQTYFTNASTNTNEEESSTVSILGHQYRLLNILANLSQYVATENTFIETISNDFKSTTTTEDILLTTTTTTIGE</sequence>
<dbReference type="Proteomes" id="UP000663873">
    <property type="component" value="Unassembled WGS sequence"/>
</dbReference>
<protein>
    <recommendedName>
        <fullName evidence="4">CUB domain-containing protein</fullName>
    </recommendedName>
</protein>
<dbReference type="AlphaFoldDB" id="A0A820SEB0"/>
<comment type="caution">
    <text evidence="2">The sequence shown here is derived from an EMBL/GenBank/DDBJ whole genome shotgun (WGS) entry which is preliminary data.</text>
</comment>
<feature type="chain" id="PRO_5032982888" description="CUB domain-containing protein" evidence="1">
    <location>
        <begin position="21"/>
        <end position="540"/>
    </location>
</feature>
<dbReference type="EMBL" id="CAJOBP010004837">
    <property type="protein sequence ID" value="CAF4452660.1"/>
    <property type="molecule type" value="Genomic_DNA"/>
</dbReference>
<gene>
    <name evidence="2" type="ORF">UJA718_LOCUS22896</name>
</gene>
<evidence type="ECO:0000256" key="1">
    <source>
        <dbReference type="SAM" id="SignalP"/>
    </source>
</evidence>
<keyword evidence="1" id="KW-0732">Signal</keyword>
<keyword evidence="3" id="KW-1185">Reference proteome</keyword>
<evidence type="ECO:0000313" key="2">
    <source>
        <dbReference type="EMBL" id="CAF4452660.1"/>
    </source>
</evidence>
<proteinExistence type="predicted"/>
<organism evidence="2 3">
    <name type="scientific">Rotaria socialis</name>
    <dbReference type="NCBI Taxonomy" id="392032"/>
    <lineage>
        <taxon>Eukaryota</taxon>
        <taxon>Metazoa</taxon>
        <taxon>Spiralia</taxon>
        <taxon>Gnathifera</taxon>
        <taxon>Rotifera</taxon>
        <taxon>Eurotatoria</taxon>
        <taxon>Bdelloidea</taxon>
        <taxon>Philodinida</taxon>
        <taxon>Philodinidae</taxon>
        <taxon>Rotaria</taxon>
    </lineage>
</organism>
<evidence type="ECO:0008006" key="4">
    <source>
        <dbReference type="Google" id="ProtNLM"/>
    </source>
</evidence>
<reference evidence="2" key="1">
    <citation type="submission" date="2021-02" db="EMBL/GenBank/DDBJ databases">
        <authorList>
            <person name="Nowell W R."/>
        </authorList>
    </citation>
    <scope>NUCLEOTIDE SEQUENCE</scope>
</reference>
<accession>A0A820SEB0</accession>
<evidence type="ECO:0000313" key="3">
    <source>
        <dbReference type="Proteomes" id="UP000663873"/>
    </source>
</evidence>
<name>A0A820SEB0_9BILA</name>